<comment type="caution">
    <text evidence="3">The sequence shown here is derived from an EMBL/GenBank/DDBJ whole genome shotgun (WGS) entry which is preliminary data.</text>
</comment>
<evidence type="ECO:0000313" key="3">
    <source>
        <dbReference type="EMBL" id="RLQ21962.1"/>
    </source>
</evidence>
<keyword evidence="1" id="KW-0472">Membrane</keyword>
<feature type="transmembrane region" description="Helical" evidence="1">
    <location>
        <begin position="187"/>
        <end position="204"/>
    </location>
</feature>
<evidence type="ECO:0000256" key="2">
    <source>
        <dbReference type="SAM" id="SignalP"/>
    </source>
</evidence>
<gene>
    <name evidence="3" type="ORF">DWB85_10260</name>
</gene>
<protein>
    <submittedName>
        <fullName evidence="3">Uncharacterized protein</fullName>
    </submittedName>
</protein>
<accession>A0A3L7E1F0</accession>
<evidence type="ECO:0000256" key="1">
    <source>
        <dbReference type="SAM" id="Phobius"/>
    </source>
</evidence>
<feature type="signal peptide" evidence="2">
    <location>
        <begin position="1"/>
        <end position="23"/>
    </location>
</feature>
<name>A0A3L7E1F0_9GAMM</name>
<evidence type="ECO:0000313" key="4">
    <source>
        <dbReference type="Proteomes" id="UP000265509"/>
    </source>
</evidence>
<keyword evidence="1" id="KW-0812">Transmembrane</keyword>
<keyword evidence="1" id="KW-1133">Transmembrane helix</keyword>
<dbReference type="EMBL" id="QRAN01000009">
    <property type="protein sequence ID" value="RLQ21962.1"/>
    <property type="molecule type" value="Genomic_DNA"/>
</dbReference>
<keyword evidence="2" id="KW-0732">Signal</keyword>
<reference evidence="3 4" key="1">
    <citation type="submission" date="2018-07" db="EMBL/GenBank/DDBJ databases">
        <title>Halioglobus sp. genome submission.</title>
        <authorList>
            <person name="Ye M.-Q."/>
            <person name="Du Z.-J."/>
        </authorList>
    </citation>
    <scope>NUCLEOTIDE SEQUENCE [LARGE SCALE GENOMIC DNA]</scope>
    <source>
        <strain evidence="3 4">U0301</strain>
    </source>
</reference>
<proteinExistence type="predicted"/>
<sequence>MISKTMLAALIAALGFWSGLANAAVTFSQNGDEVTMEVVNETYTLTADQSQNILYVAYLDVFLPGGGSVSDGSRISGSATMSVNGGPAVNLDWWNGWQYRPGFQSPWTPEDVSFLFALPVGTLSTGDVITINGTLTMDAATDADIILPEVTPVTTVIGGHSTLYSEVTAVGSGPAAPPTPAVPVPTVPLTALWILVGVMGLLGARRLRKAV</sequence>
<keyword evidence="4" id="KW-1185">Reference proteome</keyword>
<dbReference type="Proteomes" id="UP000265509">
    <property type="component" value="Unassembled WGS sequence"/>
</dbReference>
<feature type="chain" id="PRO_5018016435" evidence="2">
    <location>
        <begin position="24"/>
        <end position="211"/>
    </location>
</feature>
<organism evidence="3 4">
    <name type="scientific">Seongchinamella sediminis</name>
    <dbReference type="NCBI Taxonomy" id="2283635"/>
    <lineage>
        <taxon>Bacteria</taxon>
        <taxon>Pseudomonadati</taxon>
        <taxon>Pseudomonadota</taxon>
        <taxon>Gammaproteobacteria</taxon>
        <taxon>Cellvibrionales</taxon>
        <taxon>Halieaceae</taxon>
        <taxon>Seongchinamella</taxon>
    </lineage>
</organism>
<dbReference type="RefSeq" id="WP_117954153.1">
    <property type="nucleotide sequence ID" value="NZ_QRAN01000009.1"/>
</dbReference>
<dbReference type="AlphaFoldDB" id="A0A3L7E1F0"/>